<dbReference type="EMBL" id="CACVAT010000599">
    <property type="protein sequence ID" value="CAA6830540.1"/>
    <property type="molecule type" value="Genomic_DNA"/>
</dbReference>
<evidence type="ECO:0000259" key="1">
    <source>
        <dbReference type="Pfam" id="PF04295"/>
    </source>
</evidence>
<evidence type="ECO:0000313" key="2">
    <source>
        <dbReference type="EMBL" id="CAA6830540.1"/>
    </source>
</evidence>
<organism evidence="2">
    <name type="scientific">uncultured Thiotrichaceae bacterium</name>
    <dbReference type="NCBI Taxonomy" id="298394"/>
    <lineage>
        <taxon>Bacteria</taxon>
        <taxon>Pseudomonadati</taxon>
        <taxon>Pseudomonadota</taxon>
        <taxon>Gammaproteobacteria</taxon>
        <taxon>Thiotrichales</taxon>
        <taxon>Thiotrichaceae</taxon>
        <taxon>environmental samples</taxon>
    </lineage>
</organism>
<feature type="domain" description="D-galactarate/Altronate dehydratase second" evidence="1">
    <location>
        <begin position="2"/>
        <end position="65"/>
    </location>
</feature>
<accession>A0A6S6UMC8</accession>
<gene>
    <name evidence="2" type="ORF">HELGO_WM25740</name>
</gene>
<dbReference type="Pfam" id="PF04295">
    <property type="entry name" value="GD_AH_second"/>
    <property type="match status" value="1"/>
</dbReference>
<dbReference type="AlphaFoldDB" id="A0A6S6UMC8"/>
<dbReference type="InterPro" id="IPR007392">
    <property type="entry name" value="GD_AH_second"/>
</dbReference>
<dbReference type="GO" id="GO:0016829">
    <property type="term" value="F:lyase activity"/>
    <property type="evidence" value="ECO:0007669"/>
    <property type="project" value="InterPro"/>
</dbReference>
<protein>
    <submittedName>
        <fullName evidence="2">Galactonate dehydratase</fullName>
    </submittedName>
</protein>
<sequence length="75" mass="7862">MHPNFAGVLLIGLGCEGAQISQLCKDYDLVSGAGLQFMTIQGAGGTRKAVESGIQQLERMLPAANACVRKLLLST</sequence>
<name>A0A6S6UMC8_9GAMM</name>
<proteinExistence type="predicted"/>
<reference evidence="2" key="1">
    <citation type="submission" date="2020-01" db="EMBL/GenBank/DDBJ databases">
        <authorList>
            <person name="Meier V. D."/>
            <person name="Meier V D."/>
        </authorList>
    </citation>
    <scope>NUCLEOTIDE SEQUENCE</scope>
    <source>
        <strain evidence="2">HLG_WM_MAG_09</strain>
    </source>
</reference>